<evidence type="ECO:0000313" key="1">
    <source>
        <dbReference type="EMBL" id="QAA32510.1"/>
    </source>
</evidence>
<dbReference type="KEGG" id="cmah:C1I91_13185"/>
<reference evidence="1 2" key="1">
    <citation type="submission" date="2018-01" db="EMBL/GenBank/DDBJ databases">
        <title>Genome Sequencing and Assembly of Anaerobacter polyendosporus strain CT4.</title>
        <authorList>
            <person name="Tachaapaikoon C."/>
            <person name="Sutheeworapong S."/>
            <person name="Jenjaroenpun P."/>
            <person name="Wongsurawat T."/>
            <person name="Nookeaw I."/>
            <person name="Cheawchanlertfa P."/>
            <person name="Kosugi A."/>
            <person name="Cheevadhanarak S."/>
            <person name="Ratanakhanokchai K."/>
        </authorList>
    </citation>
    <scope>NUCLEOTIDE SEQUENCE [LARGE SCALE GENOMIC DNA]</scope>
    <source>
        <strain evidence="1 2">CT4</strain>
    </source>
</reference>
<organism evidence="1 2">
    <name type="scientific">Clostridium manihotivorum</name>
    <dbReference type="NCBI Taxonomy" id="2320868"/>
    <lineage>
        <taxon>Bacteria</taxon>
        <taxon>Bacillati</taxon>
        <taxon>Bacillota</taxon>
        <taxon>Clostridia</taxon>
        <taxon>Eubacteriales</taxon>
        <taxon>Clostridiaceae</taxon>
        <taxon>Clostridium</taxon>
    </lineage>
</organism>
<dbReference type="EMBL" id="CP025746">
    <property type="protein sequence ID" value="QAA32510.1"/>
    <property type="molecule type" value="Genomic_DNA"/>
</dbReference>
<sequence length="230" mass="27507">MIFYFLQIYIFHDQRDTAFYLLQDLAFVPLQVIIVTILIDQIVKYKEQQDNFKKISVVIGAFFTETGVNAIRNLSVFNLNFHEISKNLSVGDSWTDKDYNNAVKEFRESNIIIDSKASDLKLLKKFIFSNRQNILTMFENKTLLEHNNFTDMLWSLYHIYDELNFRDNLYELEEEDFMHLSIDIKRCYQLMVVEWLNYMSHLKKEYPFLYSLAVRKNPFSNKALAENKLL</sequence>
<evidence type="ECO:0000313" key="2">
    <source>
        <dbReference type="Proteomes" id="UP000286268"/>
    </source>
</evidence>
<keyword evidence="2" id="KW-1185">Reference proteome</keyword>
<dbReference type="OrthoDB" id="9799090at2"/>
<dbReference type="Proteomes" id="UP000286268">
    <property type="component" value="Chromosome"/>
</dbReference>
<dbReference type="AlphaFoldDB" id="A0A410DU16"/>
<accession>A0A410DU16</accession>
<protein>
    <submittedName>
        <fullName evidence="1">Uncharacterized protein</fullName>
    </submittedName>
</protein>
<proteinExistence type="predicted"/>
<gene>
    <name evidence="1" type="ORF">C1I91_13185</name>
</gene>
<name>A0A410DU16_9CLOT</name>
<dbReference type="RefSeq" id="WP_128213299.1">
    <property type="nucleotide sequence ID" value="NZ_CP025746.1"/>
</dbReference>